<proteinExistence type="predicted"/>
<keyword evidence="3" id="KW-0489">Methyltransferase</keyword>
<dbReference type="Proteomes" id="UP000289708">
    <property type="component" value="Unassembled WGS sequence"/>
</dbReference>
<dbReference type="GO" id="GO:0032259">
    <property type="term" value="P:methylation"/>
    <property type="evidence" value="ECO:0007669"/>
    <property type="project" value="UniProtKB-KW"/>
</dbReference>
<accession>A0A4Q0MLN4</accession>
<dbReference type="PANTHER" id="PTHR43861">
    <property type="entry name" value="TRANS-ACONITATE 2-METHYLTRANSFERASE-RELATED"/>
    <property type="match status" value="1"/>
</dbReference>
<dbReference type="AlphaFoldDB" id="A0A4Q0MLN4"/>
<organism evidence="3 4">
    <name type="scientific">Hansschlegelia zhihuaiae</name>
    <dbReference type="NCBI Taxonomy" id="405005"/>
    <lineage>
        <taxon>Bacteria</taxon>
        <taxon>Pseudomonadati</taxon>
        <taxon>Pseudomonadota</taxon>
        <taxon>Alphaproteobacteria</taxon>
        <taxon>Hyphomicrobiales</taxon>
        <taxon>Methylopilaceae</taxon>
        <taxon>Hansschlegelia</taxon>
    </lineage>
</organism>
<keyword evidence="1 3" id="KW-0808">Transferase</keyword>
<dbReference type="GO" id="GO:0008168">
    <property type="term" value="F:methyltransferase activity"/>
    <property type="evidence" value="ECO:0007669"/>
    <property type="project" value="UniProtKB-KW"/>
</dbReference>
<dbReference type="RefSeq" id="WP_128776678.1">
    <property type="nucleotide sequence ID" value="NZ_RYFI01000004.1"/>
</dbReference>
<dbReference type="Gene3D" id="3.40.50.150">
    <property type="entry name" value="Vaccinia Virus protein VP39"/>
    <property type="match status" value="1"/>
</dbReference>
<reference evidence="3 4" key="1">
    <citation type="submission" date="2018-12" db="EMBL/GenBank/DDBJ databases">
        <title>bacterium Hansschlegelia zhihuaiae S113.</title>
        <authorList>
            <person name="He J."/>
        </authorList>
    </citation>
    <scope>NUCLEOTIDE SEQUENCE [LARGE SCALE GENOMIC DNA]</scope>
    <source>
        <strain evidence="3 4">S 113</strain>
    </source>
</reference>
<dbReference type="OrthoDB" id="1853779at2"/>
<evidence type="ECO:0000313" key="4">
    <source>
        <dbReference type="Proteomes" id="UP000289708"/>
    </source>
</evidence>
<keyword evidence="4" id="KW-1185">Reference proteome</keyword>
<name>A0A4Q0MLN4_9HYPH</name>
<evidence type="ECO:0000259" key="2">
    <source>
        <dbReference type="Pfam" id="PF13649"/>
    </source>
</evidence>
<evidence type="ECO:0000313" key="3">
    <source>
        <dbReference type="EMBL" id="RXF74453.1"/>
    </source>
</evidence>
<sequence length="215" mass="24070">MTSRFDQSSYWIKRHRSLVGDPRSVGHLGKTLDQNKRSEAVMVHVVDRAVDILQPVDSVLDVGCGYGRVSGCFTSRKIRYLGVDVSPEAISQARDRNPDAEFVIGDLATWTAPRLFDIVSVLYVFVHFVDDSAWRNMVIRALSWVAPGGALLFADVFPEQRGSEAQHYVSRPLSDYLAIFSVAGFELDSSFQNKLTEDETVGAYAGHFRLARRLK</sequence>
<protein>
    <submittedName>
        <fullName evidence="3">Class I SAM-dependent methyltransferase</fullName>
    </submittedName>
</protein>
<dbReference type="InterPro" id="IPR041698">
    <property type="entry name" value="Methyltransf_25"/>
</dbReference>
<dbReference type="EMBL" id="RYFI01000004">
    <property type="protein sequence ID" value="RXF74453.1"/>
    <property type="molecule type" value="Genomic_DNA"/>
</dbReference>
<dbReference type="CDD" id="cd02440">
    <property type="entry name" value="AdoMet_MTases"/>
    <property type="match status" value="1"/>
</dbReference>
<feature type="domain" description="Methyltransferase" evidence="2">
    <location>
        <begin position="59"/>
        <end position="149"/>
    </location>
</feature>
<evidence type="ECO:0000256" key="1">
    <source>
        <dbReference type="ARBA" id="ARBA00022679"/>
    </source>
</evidence>
<dbReference type="SUPFAM" id="SSF53335">
    <property type="entry name" value="S-adenosyl-L-methionine-dependent methyltransferases"/>
    <property type="match status" value="1"/>
</dbReference>
<dbReference type="Pfam" id="PF13649">
    <property type="entry name" value="Methyltransf_25"/>
    <property type="match status" value="1"/>
</dbReference>
<dbReference type="InterPro" id="IPR029063">
    <property type="entry name" value="SAM-dependent_MTases_sf"/>
</dbReference>
<gene>
    <name evidence="3" type="ORF">EK403_06505</name>
</gene>
<comment type="caution">
    <text evidence="3">The sequence shown here is derived from an EMBL/GenBank/DDBJ whole genome shotgun (WGS) entry which is preliminary data.</text>
</comment>